<accession>A0ABS7VNZ0</accession>
<evidence type="ECO:0000256" key="7">
    <source>
        <dbReference type="HAMAP-Rule" id="MF_00028"/>
    </source>
</evidence>
<dbReference type="Gene3D" id="3.40.50.300">
    <property type="entry name" value="P-loop containing nucleotide triphosphate hydrolases"/>
    <property type="match status" value="1"/>
</dbReference>
<dbReference type="PANTHER" id="PTHR21343">
    <property type="entry name" value="DETHIOBIOTIN SYNTHETASE"/>
    <property type="match status" value="1"/>
</dbReference>
<dbReference type="InterPro" id="IPR027417">
    <property type="entry name" value="P-loop_NTPase"/>
</dbReference>
<dbReference type="NCBIfam" id="NF001989">
    <property type="entry name" value="PRK00784.1"/>
    <property type="match status" value="1"/>
</dbReference>
<evidence type="ECO:0000313" key="11">
    <source>
        <dbReference type="Proteomes" id="UP000704176"/>
    </source>
</evidence>
<feature type="active site" description="Nucleophile" evidence="7">
    <location>
        <position position="333"/>
    </location>
</feature>
<comment type="similarity">
    <text evidence="2 7">Belongs to the CobB/CobQ family. CobQ subfamily.</text>
</comment>
<proteinExistence type="inferred from homology"/>
<dbReference type="CDD" id="cd01750">
    <property type="entry name" value="GATase1_CobQ"/>
    <property type="match status" value="1"/>
</dbReference>
<dbReference type="NCBIfam" id="TIGR00313">
    <property type="entry name" value="cobQ"/>
    <property type="match status" value="1"/>
</dbReference>
<dbReference type="SUPFAM" id="SSF52540">
    <property type="entry name" value="P-loop containing nucleoside triphosphate hydrolases"/>
    <property type="match status" value="1"/>
</dbReference>
<dbReference type="Pfam" id="PF01656">
    <property type="entry name" value="CbiA"/>
    <property type="match status" value="1"/>
</dbReference>
<dbReference type="InterPro" id="IPR002586">
    <property type="entry name" value="CobQ/CobB/MinD/ParA_Nub-bd_dom"/>
</dbReference>
<feature type="domain" description="CobB/CobQ-like glutamine amidotransferase" evidence="9">
    <location>
        <begin position="253"/>
        <end position="437"/>
    </location>
</feature>
<evidence type="ECO:0000256" key="6">
    <source>
        <dbReference type="ARBA" id="ARBA00025166"/>
    </source>
</evidence>
<dbReference type="InterPro" id="IPR033949">
    <property type="entry name" value="CobQ_GATase1"/>
</dbReference>
<dbReference type="InterPro" id="IPR004459">
    <property type="entry name" value="CobQ_synth"/>
</dbReference>
<reference evidence="10 11" key="1">
    <citation type="submission" date="2021-09" db="EMBL/GenBank/DDBJ databases">
        <title>The complete genome sequence of a new microorganism.</title>
        <authorList>
            <person name="Zi Z."/>
        </authorList>
    </citation>
    <scope>NUCLEOTIDE SEQUENCE [LARGE SCALE GENOMIC DNA]</scope>
    <source>
        <strain evidence="10 11">WGZ8</strain>
    </source>
</reference>
<sequence length="488" mass="51957">MRISPPAVMIQGTGSNVGKSLLVAGLCRLFTQRGLRVKPFKPQNMSNNAAAVDGGEIGRAQALQARAAGIAPSVHINPVLLKPETDRRSQIIVQGQRFGQLEAFSFRNRYTLLPAVLDSFEILSRDADLIVVEGAGSPAETNLRKGDIANMGFASAARVPVLLAGDIDRGGVIASLVGTHAVLEPDDRRLVRGFLVNKFRGDPRLFEDGLATVASMTGWPSLGIVPWFADAHKLPAEDALDIVSSGADDAVLRIAVPILPRIANFDDLDPLKLEPTVSLTMVPPGKPLPANADLVVIPGSKATIADLAFFRAQGWDIDLKGHLRRGRKVLGLCGGYQMLGRSIADPDGIEGTSATAEGLGLLDVETVLTSNKTVRPVTARHAPTGLDLAAYEIHLGRTTGPDTARAPFSVEGSFDGAVSRDGLVLGTYLHGLFSTDAFRSAFLKELHPAAAGGLHYETEVERILNALGHHLEEYLDIDGILAIARERV</sequence>
<comment type="function">
    <text evidence="6 7">Catalyzes amidations at positions B, D, E, and G on adenosylcobyrinic A,C-diamide. NH(2) groups are provided by glutamine, and one molecule of ATP is hydrogenolyzed for each amidation.</text>
</comment>
<dbReference type="SUPFAM" id="SSF52317">
    <property type="entry name" value="Class I glutamine amidotransferase-like"/>
    <property type="match status" value="1"/>
</dbReference>
<comment type="caution">
    <text evidence="10">The sequence shown here is derived from an EMBL/GenBank/DDBJ whole genome shotgun (WGS) entry which is preliminary data.</text>
</comment>
<evidence type="ECO:0000256" key="2">
    <source>
        <dbReference type="ARBA" id="ARBA00006205"/>
    </source>
</evidence>
<keyword evidence="5 7" id="KW-0315">Glutamine amidotransferase</keyword>
<keyword evidence="4 7" id="KW-0169">Cobalamin biosynthesis</keyword>
<feature type="active site" evidence="7">
    <location>
        <position position="430"/>
    </location>
</feature>
<dbReference type="PROSITE" id="PS51274">
    <property type="entry name" value="GATASE_COBBQ"/>
    <property type="match status" value="1"/>
</dbReference>
<protein>
    <recommendedName>
        <fullName evidence="3 7">Cobyric acid synthase</fullName>
    </recommendedName>
</protein>
<dbReference type="Gene3D" id="3.40.50.880">
    <property type="match status" value="1"/>
</dbReference>
<keyword evidence="11" id="KW-1185">Reference proteome</keyword>
<dbReference type="Pfam" id="PF07685">
    <property type="entry name" value="GATase_3"/>
    <property type="match status" value="1"/>
</dbReference>
<dbReference type="RefSeq" id="WP_224313581.1">
    <property type="nucleotide sequence ID" value="NZ_JAIRBM010000009.1"/>
</dbReference>
<evidence type="ECO:0000256" key="3">
    <source>
        <dbReference type="ARBA" id="ARBA00019833"/>
    </source>
</evidence>
<evidence type="ECO:0000256" key="1">
    <source>
        <dbReference type="ARBA" id="ARBA00004953"/>
    </source>
</evidence>
<evidence type="ECO:0000259" key="8">
    <source>
        <dbReference type="Pfam" id="PF01656"/>
    </source>
</evidence>
<dbReference type="HAMAP" id="MF_00028">
    <property type="entry name" value="CobQ"/>
    <property type="match status" value="1"/>
</dbReference>
<evidence type="ECO:0000256" key="4">
    <source>
        <dbReference type="ARBA" id="ARBA00022573"/>
    </source>
</evidence>
<feature type="domain" description="CobQ/CobB/MinD/ParA nucleotide binding" evidence="8">
    <location>
        <begin position="8"/>
        <end position="238"/>
    </location>
</feature>
<evidence type="ECO:0000256" key="5">
    <source>
        <dbReference type="ARBA" id="ARBA00022962"/>
    </source>
</evidence>
<name>A0ABS7VNZ0_9HYPH</name>
<dbReference type="PANTHER" id="PTHR21343:SF1">
    <property type="entry name" value="COBYRIC ACID SYNTHASE"/>
    <property type="match status" value="1"/>
</dbReference>
<dbReference type="Proteomes" id="UP000704176">
    <property type="component" value="Unassembled WGS sequence"/>
</dbReference>
<evidence type="ECO:0000313" key="10">
    <source>
        <dbReference type="EMBL" id="MBZ6077256.1"/>
    </source>
</evidence>
<organism evidence="10 11">
    <name type="scientific">Microvirga puerhi</name>
    <dbReference type="NCBI Taxonomy" id="2876078"/>
    <lineage>
        <taxon>Bacteria</taxon>
        <taxon>Pseudomonadati</taxon>
        <taxon>Pseudomonadota</taxon>
        <taxon>Alphaproteobacteria</taxon>
        <taxon>Hyphomicrobiales</taxon>
        <taxon>Methylobacteriaceae</taxon>
        <taxon>Microvirga</taxon>
    </lineage>
</organism>
<dbReference type="InterPro" id="IPR011698">
    <property type="entry name" value="GATase_3"/>
</dbReference>
<gene>
    <name evidence="7" type="primary">cobQ</name>
    <name evidence="10" type="ORF">K9B37_13315</name>
</gene>
<comment type="pathway">
    <text evidence="1 7">Cofactor biosynthesis; adenosylcobalamin biosynthesis.</text>
</comment>
<dbReference type="EMBL" id="JAIRBM010000009">
    <property type="protein sequence ID" value="MBZ6077256.1"/>
    <property type="molecule type" value="Genomic_DNA"/>
</dbReference>
<evidence type="ECO:0000259" key="9">
    <source>
        <dbReference type="Pfam" id="PF07685"/>
    </source>
</evidence>
<dbReference type="InterPro" id="IPR029062">
    <property type="entry name" value="Class_I_gatase-like"/>
</dbReference>